<dbReference type="CDD" id="cd06279">
    <property type="entry name" value="PBP1_LacI-like"/>
    <property type="match status" value="1"/>
</dbReference>
<organism evidence="5 6">
    <name type="scientific">Candidatus Ornithospirochaeta stercoripullorum</name>
    <dbReference type="NCBI Taxonomy" id="2840899"/>
    <lineage>
        <taxon>Bacteria</taxon>
        <taxon>Pseudomonadati</taxon>
        <taxon>Spirochaetota</taxon>
        <taxon>Spirochaetia</taxon>
        <taxon>Spirochaetales</taxon>
        <taxon>Spirochaetaceae</taxon>
        <taxon>Spirochaetaceae incertae sedis</taxon>
        <taxon>Candidatus Ornithospirochaeta</taxon>
    </lineage>
</organism>
<dbReference type="InterPro" id="IPR000843">
    <property type="entry name" value="HTH_LacI"/>
</dbReference>
<reference evidence="5" key="2">
    <citation type="journal article" date="2021" name="PeerJ">
        <title>Extensive microbial diversity within the chicken gut microbiome revealed by metagenomics and culture.</title>
        <authorList>
            <person name="Gilroy R."/>
            <person name="Ravi A."/>
            <person name="Getino M."/>
            <person name="Pursley I."/>
            <person name="Horton D.L."/>
            <person name="Alikhan N.F."/>
            <person name="Baker D."/>
            <person name="Gharbi K."/>
            <person name="Hall N."/>
            <person name="Watson M."/>
            <person name="Adriaenssens E.M."/>
            <person name="Foster-Nyarko E."/>
            <person name="Jarju S."/>
            <person name="Secka A."/>
            <person name="Antonio M."/>
            <person name="Oren A."/>
            <person name="Chaudhuri R.R."/>
            <person name="La Ragione R."/>
            <person name="Hildebrand F."/>
            <person name="Pallen M.J."/>
        </authorList>
    </citation>
    <scope>NUCLEOTIDE SEQUENCE</scope>
    <source>
        <strain evidence="5">7293</strain>
    </source>
</reference>
<evidence type="ECO:0000313" key="5">
    <source>
        <dbReference type="EMBL" id="MBO8437017.1"/>
    </source>
</evidence>
<feature type="domain" description="HTH lacI-type" evidence="4">
    <location>
        <begin position="7"/>
        <end position="61"/>
    </location>
</feature>
<dbReference type="AlphaFoldDB" id="A0A9D9H6J7"/>
<dbReference type="GO" id="GO:0003700">
    <property type="term" value="F:DNA-binding transcription factor activity"/>
    <property type="evidence" value="ECO:0007669"/>
    <property type="project" value="TreeGrafter"/>
</dbReference>
<protein>
    <submittedName>
        <fullName evidence="5">Substrate-binding domain-containing protein</fullName>
    </submittedName>
</protein>
<evidence type="ECO:0000256" key="1">
    <source>
        <dbReference type="ARBA" id="ARBA00023015"/>
    </source>
</evidence>
<dbReference type="InterPro" id="IPR046335">
    <property type="entry name" value="LacI/GalR-like_sensor"/>
</dbReference>
<dbReference type="InterPro" id="IPR028082">
    <property type="entry name" value="Peripla_BP_I"/>
</dbReference>
<evidence type="ECO:0000256" key="2">
    <source>
        <dbReference type="ARBA" id="ARBA00023125"/>
    </source>
</evidence>
<comment type="caution">
    <text evidence="5">The sequence shown here is derived from an EMBL/GenBank/DDBJ whole genome shotgun (WGS) entry which is preliminary data.</text>
</comment>
<name>A0A9D9H6J7_9SPIO</name>
<dbReference type="InterPro" id="IPR010982">
    <property type="entry name" value="Lambda_DNA-bd_dom_sf"/>
</dbReference>
<dbReference type="Gene3D" id="1.10.260.40">
    <property type="entry name" value="lambda repressor-like DNA-binding domains"/>
    <property type="match status" value="1"/>
</dbReference>
<dbReference type="SUPFAM" id="SSF53822">
    <property type="entry name" value="Periplasmic binding protein-like I"/>
    <property type="match status" value="1"/>
</dbReference>
<dbReference type="GO" id="GO:0000976">
    <property type="term" value="F:transcription cis-regulatory region binding"/>
    <property type="evidence" value="ECO:0007669"/>
    <property type="project" value="TreeGrafter"/>
</dbReference>
<sequence>MKTAKRTTIQDIANRTGYSKTAVSFAFNSPERISKEAVEKILQVAMELDYIPDPMARNFSLGHHMALGFLLPQRVETTLRNPYMQQVIRGVAEVCQEHGYMLTLIPPLHSSVTEAVKNATVDGIITIGLLIDKNIRGVFRLRHLPLVSIDGSEDDDIHSVCIDDTAAAKLQLEKVLEKGHREIAIISLPEDAYASHEQEADTVVRKRKKGYLEALSEYNVSPDSIIIESSDVTVDDGSKVAEKILDSYHPSCFICMADAVAIGVVNVLKQRGLDDISVIGFDGIIEDMASMPELTTIYQSGREKGLRSAEILFKLLNDEKPPLKTLIPYSYHEGETLKEALWK</sequence>
<dbReference type="PROSITE" id="PS50932">
    <property type="entry name" value="HTH_LACI_2"/>
    <property type="match status" value="1"/>
</dbReference>
<evidence type="ECO:0000313" key="6">
    <source>
        <dbReference type="Proteomes" id="UP000823615"/>
    </source>
</evidence>
<keyword evidence="3" id="KW-0804">Transcription</keyword>
<dbReference type="SUPFAM" id="SSF47413">
    <property type="entry name" value="lambda repressor-like DNA-binding domains"/>
    <property type="match status" value="1"/>
</dbReference>
<dbReference type="PANTHER" id="PTHR30146">
    <property type="entry name" value="LACI-RELATED TRANSCRIPTIONAL REPRESSOR"/>
    <property type="match status" value="1"/>
</dbReference>
<dbReference type="Proteomes" id="UP000823615">
    <property type="component" value="Unassembled WGS sequence"/>
</dbReference>
<keyword evidence="2" id="KW-0238">DNA-binding</keyword>
<dbReference type="CDD" id="cd01392">
    <property type="entry name" value="HTH_LacI"/>
    <property type="match status" value="1"/>
</dbReference>
<gene>
    <name evidence="5" type="ORF">IAA97_08570</name>
</gene>
<dbReference type="Gene3D" id="3.40.50.2300">
    <property type="match status" value="2"/>
</dbReference>
<evidence type="ECO:0000256" key="3">
    <source>
        <dbReference type="ARBA" id="ARBA00023163"/>
    </source>
</evidence>
<reference evidence="5" key="1">
    <citation type="submission" date="2020-10" db="EMBL/GenBank/DDBJ databases">
        <authorList>
            <person name="Gilroy R."/>
        </authorList>
    </citation>
    <scope>NUCLEOTIDE SEQUENCE</scope>
    <source>
        <strain evidence="5">7293</strain>
    </source>
</reference>
<keyword evidence="1" id="KW-0805">Transcription regulation</keyword>
<dbReference type="SMART" id="SM00354">
    <property type="entry name" value="HTH_LACI"/>
    <property type="match status" value="1"/>
</dbReference>
<dbReference type="PANTHER" id="PTHR30146:SF138">
    <property type="entry name" value="TRANSCRIPTIONAL REGULATORY PROTEIN"/>
    <property type="match status" value="1"/>
</dbReference>
<evidence type="ECO:0000259" key="4">
    <source>
        <dbReference type="PROSITE" id="PS50932"/>
    </source>
</evidence>
<accession>A0A9D9H6J7</accession>
<dbReference type="EMBL" id="JADIMT010000096">
    <property type="protein sequence ID" value="MBO8437017.1"/>
    <property type="molecule type" value="Genomic_DNA"/>
</dbReference>
<dbReference type="Pfam" id="PF13377">
    <property type="entry name" value="Peripla_BP_3"/>
    <property type="match status" value="1"/>
</dbReference>
<proteinExistence type="predicted"/>
<dbReference type="Pfam" id="PF00356">
    <property type="entry name" value="LacI"/>
    <property type="match status" value="1"/>
</dbReference>